<dbReference type="AlphaFoldDB" id="A0A3M7P1V1"/>
<evidence type="ECO:0000313" key="2">
    <source>
        <dbReference type="Proteomes" id="UP000276133"/>
    </source>
</evidence>
<name>A0A3M7P1V1_BRAPC</name>
<proteinExistence type="predicted"/>
<comment type="caution">
    <text evidence="1">The sequence shown here is derived from an EMBL/GenBank/DDBJ whole genome shotgun (WGS) entry which is preliminary data.</text>
</comment>
<gene>
    <name evidence="1" type="ORF">BpHYR1_005278</name>
</gene>
<organism evidence="1 2">
    <name type="scientific">Brachionus plicatilis</name>
    <name type="common">Marine rotifer</name>
    <name type="synonym">Brachionus muelleri</name>
    <dbReference type="NCBI Taxonomy" id="10195"/>
    <lineage>
        <taxon>Eukaryota</taxon>
        <taxon>Metazoa</taxon>
        <taxon>Spiralia</taxon>
        <taxon>Gnathifera</taxon>
        <taxon>Rotifera</taxon>
        <taxon>Eurotatoria</taxon>
        <taxon>Monogononta</taxon>
        <taxon>Pseudotrocha</taxon>
        <taxon>Ploima</taxon>
        <taxon>Brachionidae</taxon>
        <taxon>Brachionus</taxon>
    </lineage>
</organism>
<evidence type="ECO:0000313" key="1">
    <source>
        <dbReference type="EMBL" id="RMZ93038.1"/>
    </source>
</evidence>
<protein>
    <submittedName>
        <fullName evidence="1">Uncharacterized protein</fullName>
    </submittedName>
</protein>
<sequence length="69" mass="8324">MDYFDTKLQDAVYCENRLDEICARVLFSLHLVYIRLKKRKYRRNSGDLQCVWICCRRNTSSITIERVCT</sequence>
<dbReference type="Proteomes" id="UP000276133">
    <property type="component" value="Unassembled WGS sequence"/>
</dbReference>
<keyword evidence="2" id="KW-1185">Reference proteome</keyword>
<reference evidence="1 2" key="1">
    <citation type="journal article" date="2018" name="Sci. Rep.">
        <title>Genomic signatures of local adaptation to the degree of environmental predictability in rotifers.</title>
        <authorList>
            <person name="Franch-Gras L."/>
            <person name="Hahn C."/>
            <person name="Garcia-Roger E.M."/>
            <person name="Carmona M.J."/>
            <person name="Serra M."/>
            <person name="Gomez A."/>
        </authorList>
    </citation>
    <scope>NUCLEOTIDE SEQUENCE [LARGE SCALE GENOMIC DNA]</scope>
    <source>
        <strain evidence="1">HYR1</strain>
    </source>
</reference>
<dbReference type="EMBL" id="REGN01014115">
    <property type="protein sequence ID" value="RMZ93038.1"/>
    <property type="molecule type" value="Genomic_DNA"/>
</dbReference>
<accession>A0A3M7P1V1</accession>